<dbReference type="EMBL" id="JACJLL010000052">
    <property type="protein sequence ID" value="MBM6819588.1"/>
    <property type="molecule type" value="Genomic_DNA"/>
</dbReference>
<dbReference type="Pfam" id="PF14622">
    <property type="entry name" value="Ribonucleas_3_3"/>
    <property type="match status" value="1"/>
</dbReference>
<protein>
    <submittedName>
        <fullName evidence="9">Ribonuclease III</fullName>
    </submittedName>
</protein>
<feature type="domain" description="DRBM" evidence="7">
    <location>
        <begin position="61"/>
        <end position="130"/>
    </location>
</feature>
<evidence type="ECO:0000256" key="3">
    <source>
        <dbReference type="ARBA" id="ARBA00022759"/>
    </source>
</evidence>
<dbReference type="RefSeq" id="WP_243428043.1">
    <property type="nucleotide sequence ID" value="NZ_JACJLL010000052.1"/>
</dbReference>
<organism evidence="9 10">
    <name type="scientific">Clostridium saudiense</name>
    <dbReference type="NCBI Taxonomy" id="1414720"/>
    <lineage>
        <taxon>Bacteria</taxon>
        <taxon>Bacillati</taxon>
        <taxon>Bacillota</taxon>
        <taxon>Clostridia</taxon>
        <taxon>Eubacteriales</taxon>
        <taxon>Clostridiaceae</taxon>
        <taxon>Clostridium</taxon>
    </lineage>
</organism>
<evidence type="ECO:0000313" key="9">
    <source>
        <dbReference type="EMBL" id="MBM6819588.1"/>
    </source>
</evidence>
<comment type="caution">
    <text evidence="9">The sequence shown here is derived from an EMBL/GenBank/DDBJ whole genome shotgun (WGS) entry which is preliminary data.</text>
</comment>
<dbReference type="Proteomes" id="UP000767334">
    <property type="component" value="Unassembled WGS sequence"/>
</dbReference>
<evidence type="ECO:0000256" key="5">
    <source>
        <dbReference type="ARBA" id="ARBA00022884"/>
    </source>
</evidence>
<keyword evidence="2" id="KW-0540">Nuclease</keyword>
<evidence type="ECO:0000256" key="4">
    <source>
        <dbReference type="ARBA" id="ARBA00022801"/>
    </source>
</evidence>
<dbReference type="CDD" id="cd00593">
    <property type="entry name" value="RIBOc"/>
    <property type="match status" value="1"/>
</dbReference>
<keyword evidence="4" id="KW-0378">Hydrolase</keyword>
<dbReference type="PANTHER" id="PTHR11207:SF0">
    <property type="entry name" value="RIBONUCLEASE 3"/>
    <property type="match status" value="1"/>
</dbReference>
<proteinExistence type="inferred from homology"/>
<evidence type="ECO:0000256" key="2">
    <source>
        <dbReference type="ARBA" id="ARBA00022722"/>
    </source>
</evidence>
<keyword evidence="3" id="KW-0255">Endonuclease</keyword>
<sequence length="133" mass="15258">RMSKGEELTGGRERVSLIADAVEALIAAIYLDKGLEFTKDYIIGRFEDIIKRAINNDIILDYKTRLQEYLQKNGEISIVYELIKFEGPPHRRKFYTKLIIDNNELTCGEGYSKKESEQNAAKAALKVLEDKNE</sequence>
<evidence type="ECO:0000259" key="7">
    <source>
        <dbReference type="PROSITE" id="PS50137"/>
    </source>
</evidence>
<dbReference type="Pfam" id="PF00035">
    <property type="entry name" value="dsrm"/>
    <property type="match status" value="1"/>
</dbReference>
<dbReference type="PROSITE" id="PS50142">
    <property type="entry name" value="RNASE_3_2"/>
    <property type="match status" value="1"/>
</dbReference>
<dbReference type="Gene3D" id="1.10.1520.10">
    <property type="entry name" value="Ribonuclease III domain"/>
    <property type="match status" value="1"/>
</dbReference>
<gene>
    <name evidence="9" type="ORF">H6A19_09625</name>
</gene>
<evidence type="ECO:0000256" key="6">
    <source>
        <dbReference type="PROSITE-ProRule" id="PRU00266"/>
    </source>
</evidence>
<dbReference type="PROSITE" id="PS50137">
    <property type="entry name" value="DS_RBD"/>
    <property type="match status" value="1"/>
</dbReference>
<name>A0ABS2FI29_9CLOT</name>
<dbReference type="InterPro" id="IPR036389">
    <property type="entry name" value="RNase_III_sf"/>
</dbReference>
<feature type="domain" description="RNase III" evidence="8">
    <location>
        <begin position="1"/>
        <end position="34"/>
    </location>
</feature>
<dbReference type="PANTHER" id="PTHR11207">
    <property type="entry name" value="RIBONUCLEASE III"/>
    <property type="match status" value="1"/>
</dbReference>
<evidence type="ECO:0000259" key="8">
    <source>
        <dbReference type="PROSITE" id="PS50142"/>
    </source>
</evidence>
<accession>A0ABS2FI29</accession>
<dbReference type="CDD" id="cd10845">
    <property type="entry name" value="DSRM_RNAse_III_family"/>
    <property type="match status" value="1"/>
</dbReference>
<feature type="non-terminal residue" evidence="9">
    <location>
        <position position="1"/>
    </location>
</feature>
<dbReference type="SUPFAM" id="SSF54768">
    <property type="entry name" value="dsRNA-binding domain-like"/>
    <property type="match status" value="1"/>
</dbReference>
<evidence type="ECO:0000313" key="10">
    <source>
        <dbReference type="Proteomes" id="UP000767334"/>
    </source>
</evidence>
<dbReference type="SMART" id="SM00358">
    <property type="entry name" value="DSRM"/>
    <property type="match status" value="1"/>
</dbReference>
<evidence type="ECO:0000256" key="1">
    <source>
        <dbReference type="ARBA" id="ARBA00010183"/>
    </source>
</evidence>
<comment type="similarity">
    <text evidence="1">Belongs to the ribonuclease III family.</text>
</comment>
<reference evidence="9 10" key="1">
    <citation type="journal article" date="2021" name="Sci. Rep.">
        <title>The distribution of antibiotic resistance genes in chicken gut microbiota commensals.</title>
        <authorList>
            <person name="Juricova H."/>
            <person name="Matiasovicova J."/>
            <person name="Kubasova T."/>
            <person name="Cejkova D."/>
            <person name="Rychlik I."/>
        </authorList>
    </citation>
    <scope>NUCLEOTIDE SEQUENCE [LARGE SCALE GENOMIC DNA]</scope>
    <source>
        <strain evidence="9 10">An435</strain>
    </source>
</reference>
<keyword evidence="5 6" id="KW-0694">RNA-binding</keyword>
<keyword evidence="10" id="KW-1185">Reference proteome</keyword>
<dbReference type="Gene3D" id="3.30.160.20">
    <property type="match status" value="1"/>
</dbReference>
<dbReference type="InterPro" id="IPR000999">
    <property type="entry name" value="RNase_III_dom"/>
</dbReference>
<dbReference type="InterPro" id="IPR014720">
    <property type="entry name" value="dsRBD_dom"/>
</dbReference>